<dbReference type="InterPro" id="IPR036259">
    <property type="entry name" value="MFS_trans_sf"/>
</dbReference>
<evidence type="ECO:0000256" key="9">
    <source>
        <dbReference type="RuleBase" id="RU003346"/>
    </source>
</evidence>
<protein>
    <recommendedName>
        <fullName evidence="11">Major facilitator superfamily (MFS) profile domain-containing protein</fullName>
    </recommendedName>
</protein>
<evidence type="ECO:0000256" key="7">
    <source>
        <dbReference type="ARBA" id="ARBA00023136"/>
    </source>
</evidence>
<feature type="transmembrane region" description="Helical" evidence="10">
    <location>
        <begin position="467"/>
        <end position="489"/>
    </location>
</feature>
<dbReference type="InterPro" id="IPR005828">
    <property type="entry name" value="MFS_sugar_transport-like"/>
</dbReference>
<dbReference type="RefSeq" id="XP_062790798.1">
    <property type="nucleotide sequence ID" value="XM_062934747.1"/>
</dbReference>
<feature type="transmembrane region" description="Helical" evidence="10">
    <location>
        <begin position="364"/>
        <end position="383"/>
    </location>
</feature>
<feature type="transmembrane region" description="Helical" evidence="10">
    <location>
        <begin position="236"/>
        <end position="255"/>
    </location>
</feature>
<evidence type="ECO:0000313" key="12">
    <source>
        <dbReference type="EMBL" id="WRT66058.1"/>
    </source>
</evidence>
<evidence type="ECO:0000256" key="5">
    <source>
        <dbReference type="ARBA" id="ARBA00022692"/>
    </source>
</evidence>
<feature type="transmembrane region" description="Helical" evidence="10">
    <location>
        <begin position="75"/>
        <end position="104"/>
    </location>
</feature>
<dbReference type="PROSITE" id="PS50850">
    <property type="entry name" value="MFS"/>
    <property type="match status" value="1"/>
</dbReference>
<feature type="transmembrane region" description="Helical" evidence="10">
    <location>
        <begin position="119"/>
        <end position="139"/>
    </location>
</feature>
<dbReference type="Gene3D" id="1.20.1250.20">
    <property type="entry name" value="MFS general substrate transporter like domains"/>
    <property type="match status" value="1"/>
</dbReference>
<dbReference type="PANTHER" id="PTHR48020">
    <property type="entry name" value="PROTON MYO-INOSITOL COTRANSPORTER"/>
    <property type="match status" value="1"/>
</dbReference>
<evidence type="ECO:0000256" key="4">
    <source>
        <dbReference type="ARBA" id="ARBA00022475"/>
    </source>
</evidence>
<evidence type="ECO:0000256" key="2">
    <source>
        <dbReference type="ARBA" id="ARBA00010992"/>
    </source>
</evidence>
<evidence type="ECO:0000256" key="3">
    <source>
        <dbReference type="ARBA" id="ARBA00022448"/>
    </source>
</evidence>
<dbReference type="InterPro" id="IPR050814">
    <property type="entry name" value="Myo-inositol_Transporter"/>
</dbReference>
<comment type="similarity">
    <text evidence="2 9">Belongs to the major facilitator superfamily. Sugar transporter (TC 2.A.1.1) family.</text>
</comment>
<evidence type="ECO:0000259" key="11">
    <source>
        <dbReference type="PROSITE" id="PS50850"/>
    </source>
</evidence>
<keyword evidence="5 10" id="KW-0812">Transmembrane</keyword>
<dbReference type="NCBIfam" id="TIGR00879">
    <property type="entry name" value="SP"/>
    <property type="match status" value="1"/>
</dbReference>
<feature type="transmembrane region" description="Helical" evidence="10">
    <location>
        <begin position="433"/>
        <end position="455"/>
    </location>
</feature>
<dbReference type="InterPro" id="IPR005829">
    <property type="entry name" value="Sugar_transporter_CS"/>
</dbReference>
<feature type="transmembrane region" description="Helical" evidence="10">
    <location>
        <begin position="170"/>
        <end position="193"/>
    </location>
</feature>
<dbReference type="InterPro" id="IPR020846">
    <property type="entry name" value="MFS_dom"/>
</dbReference>
<feature type="transmembrane region" description="Helical" evidence="10">
    <location>
        <begin position="146"/>
        <end position="164"/>
    </location>
</feature>
<dbReference type="PROSITE" id="PS00217">
    <property type="entry name" value="SUGAR_TRANSPORT_2"/>
    <property type="match status" value="1"/>
</dbReference>
<keyword evidence="7 10" id="KW-0472">Membrane</keyword>
<feature type="transmembrane region" description="Helical" evidence="10">
    <location>
        <begin position="339"/>
        <end position="358"/>
    </location>
</feature>
<comment type="subcellular location">
    <subcellularLocation>
        <location evidence="1">Cell membrane</location>
        <topology evidence="1">Multi-pass membrane protein</topology>
    </subcellularLocation>
</comment>
<proteinExistence type="inferred from homology"/>
<dbReference type="GeneID" id="87955141"/>
<evidence type="ECO:0000313" key="13">
    <source>
        <dbReference type="Proteomes" id="UP001329825"/>
    </source>
</evidence>
<feature type="domain" description="Major facilitator superfamily (MFS) profile" evidence="11">
    <location>
        <begin position="79"/>
        <end position="523"/>
    </location>
</feature>
<dbReference type="PANTHER" id="PTHR48020:SF12">
    <property type="entry name" value="PROTON MYO-INOSITOL COTRANSPORTER"/>
    <property type="match status" value="1"/>
</dbReference>
<feature type="transmembrane region" description="Helical" evidence="10">
    <location>
        <begin position="501"/>
        <end position="519"/>
    </location>
</feature>
<dbReference type="PRINTS" id="PR00171">
    <property type="entry name" value="SUGRTRNSPORT"/>
</dbReference>
<keyword evidence="13" id="KW-1185">Reference proteome</keyword>
<keyword evidence="4" id="KW-1003">Cell membrane</keyword>
<dbReference type="EMBL" id="CP141884">
    <property type="protein sequence ID" value="WRT66058.1"/>
    <property type="molecule type" value="Genomic_DNA"/>
</dbReference>
<evidence type="ECO:0000256" key="8">
    <source>
        <dbReference type="ARBA" id="ARBA00049119"/>
    </source>
</evidence>
<feature type="transmembrane region" description="Helical" evidence="10">
    <location>
        <begin position="390"/>
        <end position="413"/>
    </location>
</feature>
<evidence type="ECO:0000256" key="10">
    <source>
        <dbReference type="SAM" id="Phobius"/>
    </source>
</evidence>
<keyword evidence="6 10" id="KW-1133">Transmembrane helix</keyword>
<dbReference type="Pfam" id="PF00083">
    <property type="entry name" value="Sugar_tr"/>
    <property type="match status" value="1"/>
</dbReference>
<sequence>MIADTTAATVRLKTHSPTASLDSPHHFMRTPAEQPLLSDDIELEDENHPGARIWTEDEADERIAAFEKEDIITRFVWILVFTAAISGLLFGYDTAAISGVLVIIREDLGASLTDWQKEAITSSTTLGALFGGLLAGGLSDYTGRKPVIVLANVVFIAGSLLQAACHSVNVMVYGRFIVGLGVGLASCIVPLYIGELAPARTRGRLVTINAVVVTLGQVIAYGIGSSFQNVNGGWRWIVGLGSVPAIVQLLAIGFLPESPRILILQSNVRSARQIISKIYPFATINRIERELANMTQAVNQARVLGEKTTFGNRLKSLVTIGTNRRALIIGCGLQLSQQFCGFNTLMYYSATLFAILGFKNATGVGMIVALVNFLFTLVALKTIDPVGRRLTMLFTLPVMIVALVLIAISFHILTAQTGGILVEGSEYPLTTSILILLFILLFVASYALGLGNIPWQQGELFRLDVRGIGTSICTATNWTGNLIIAGTFLSLMNAASPSGAFGLYAVFCAASWIFCFFLYPETSGLSLEEVSSLFETDFGVLKSVELRREKFRES</sequence>
<reference evidence="12 13" key="1">
    <citation type="submission" date="2024-01" db="EMBL/GenBank/DDBJ databases">
        <title>Comparative genomics of Cryptococcus and Kwoniella reveals pathogenesis evolution and contrasting modes of karyotype evolution via chromosome fusion or intercentromeric recombination.</title>
        <authorList>
            <person name="Coelho M.A."/>
            <person name="David-Palma M."/>
            <person name="Shea T."/>
            <person name="Bowers K."/>
            <person name="McGinley-Smith S."/>
            <person name="Mohammad A.W."/>
            <person name="Gnirke A."/>
            <person name="Yurkov A.M."/>
            <person name="Nowrousian M."/>
            <person name="Sun S."/>
            <person name="Cuomo C.A."/>
            <person name="Heitman J."/>
        </authorList>
    </citation>
    <scope>NUCLEOTIDE SEQUENCE [LARGE SCALE GENOMIC DNA]</scope>
    <source>
        <strain evidence="12">CBS 11374</strain>
    </source>
</reference>
<evidence type="ECO:0000256" key="1">
    <source>
        <dbReference type="ARBA" id="ARBA00004651"/>
    </source>
</evidence>
<keyword evidence="3 9" id="KW-0813">Transport</keyword>
<accession>A0ABZ1CWX4</accession>
<evidence type="ECO:0000256" key="6">
    <source>
        <dbReference type="ARBA" id="ARBA00022989"/>
    </source>
</evidence>
<dbReference type="InterPro" id="IPR003663">
    <property type="entry name" value="Sugar/inositol_transpt"/>
</dbReference>
<dbReference type="Proteomes" id="UP001329825">
    <property type="component" value="Chromosome 4"/>
</dbReference>
<gene>
    <name evidence="12" type="ORF">IL334_003010</name>
</gene>
<name>A0ABZ1CWX4_9TREE</name>
<dbReference type="PROSITE" id="PS00216">
    <property type="entry name" value="SUGAR_TRANSPORT_1"/>
    <property type="match status" value="1"/>
</dbReference>
<organism evidence="12 13">
    <name type="scientific">Kwoniella shivajii</name>
    <dbReference type="NCBI Taxonomy" id="564305"/>
    <lineage>
        <taxon>Eukaryota</taxon>
        <taxon>Fungi</taxon>
        <taxon>Dikarya</taxon>
        <taxon>Basidiomycota</taxon>
        <taxon>Agaricomycotina</taxon>
        <taxon>Tremellomycetes</taxon>
        <taxon>Tremellales</taxon>
        <taxon>Cryptococcaceae</taxon>
        <taxon>Kwoniella</taxon>
    </lineage>
</organism>
<feature type="transmembrane region" description="Helical" evidence="10">
    <location>
        <begin position="205"/>
        <end position="224"/>
    </location>
</feature>
<dbReference type="SUPFAM" id="SSF103473">
    <property type="entry name" value="MFS general substrate transporter"/>
    <property type="match status" value="1"/>
</dbReference>
<comment type="catalytic activity">
    <reaction evidence="8">
        <text>myo-inositol(out) + H(+)(out) = myo-inositol(in) + H(+)(in)</text>
        <dbReference type="Rhea" id="RHEA:60364"/>
        <dbReference type="ChEBI" id="CHEBI:15378"/>
        <dbReference type="ChEBI" id="CHEBI:17268"/>
    </reaction>
</comment>